<keyword evidence="3" id="KW-1185">Reference proteome</keyword>
<evidence type="ECO:0000313" key="2">
    <source>
        <dbReference type="EMBL" id="MEN3929927.1"/>
    </source>
</evidence>
<dbReference type="Gene3D" id="2.30.40.10">
    <property type="entry name" value="Urease, subunit C, domain 1"/>
    <property type="match status" value="1"/>
</dbReference>
<dbReference type="InterPro" id="IPR032466">
    <property type="entry name" value="Metal_Hydrolase"/>
</dbReference>
<dbReference type="InterPro" id="IPR013108">
    <property type="entry name" value="Amidohydro_3"/>
</dbReference>
<dbReference type="NCBIfam" id="NF004636">
    <property type="entry name" value="PRK05985.1"/>
    <property type="match status" value="1"/>
</dbReference>
<evidence type="ECO:0000259" key="1">
    <source>
        <dbReference type="Pfam" id="PF07969"/>
    </source>
</evidence>
<feature type="domain" description="Amidohydrolase 3" evidence="1">
    <location>
        <begin position="88"/>
        <end position="435"/>
    </location>
</feature>
<reference evidence="2 3" key="1">
    <citation type="submission" date="2024-04" db="EMBL/GenBank/DDBJ databases">
        <title>A novel species isolated from cricket.</title>
        <authorList>
            <person name="Wang H.-C."/>
        </authorList>
    </citation>
    <scope>NUCLEOTIDE SEQUENCE [LARGE SCALE GENOMIC DNA]</scope>
    <source>
        <strain evidence="2 3">WL0021</strain>
    </source>
</reference>
<comment type="caution">
    <text evidence="2">The sequence shown here is derived from an EMBL/GenBank/DDBJ whole genome shotgun (WGS) entry which is preliminary data.</text>
</comment>
<sequence length="448" mass="48346">MTMSRRAFMERAVVAGTMIAATGGTAYAKSDPSSTKGPNMTAPVQGKSILLQDITVGATGKNADVLIADGKIAKIGTNLQQADAEKIACMGCLLLPSFIDAHVHLDKTRIGAPQRLHHQATATVAQRAANERQLRVDLKHDPYKFGSNLVHQMAAMGTTHIRSHIDIDPLTKLSGVEALMRIREDFKGYMDIEFVAFPQSGIVKAEGVADLMAQALDMGVEYIGGLDPEVFDNDRKGHLDVLFALAEKTGKPIDIHLHEPGQVGLATIKDIIARGKALGMKDKITISHGFALGQISQDELKALLPEMVDMGVRVIGSAPGHVTFPPVDALLDAGILYAGANDNIQDMWSPWGNGDMLQRAMFLAYKNNYRADEPLMRPFEMVTNIPAQHIGLKNHGLEYLKEGAIANLVVVEATDVPAAVLYVPERKLVLKNGVVTGRDGKSTIPKKA</sequence>
<dbReference type="SUPFAM" id="SSF51556">
    <property type="entry name" value="Metallo-dependent hydrolases"/>
    <property type="match status" value="1"/>
</dbReference>
<dbReference type="PANTHER" id="PTHR32027">
    <property type="entry name" value="CYTOSINE DEAMINASE"/>
    <property type="match status" value="1"/>
</dbReference>
<dbReference type="Proteomes" id="UP001418637">
    <property type="component" value="Unassembled WGS sequence"/>
</dbReference>
<dbReference type="Gene3D" id="3.20.20.140">
    <property type="entry name" value="Metal-dependent hydrolases"/>
    <property type="match status" value="1"/>
</dbReference>
<proteinExistence type="predicted"/>
<accession>A0ABV0BGU5</accession>
<evidence type="ECO:0000313" key="3">
    <source>
        <dbReference type="Proteomes" id="UP001418637"/>
    </source>
</evidence>
<dbReference type="Pfam" id="PF07969">
    <property type="entry name" value="Amidohydro_3"/>
    <property type="match status" value="1"/>
</dbReference>
<dbReference type="InterPro" id="IPR052349">
    <property type="entry name" value="Metallo-hydrolase_Enzymes"/>
</dbReference>
<dbReference type="InterPro" id="IPR006311">
    <property type="entry name" value="TAT_signal"/>
</dbReference>
<dbReference type="SUPFAM" id="SSF51338">
    <property type="entry name" value="Composite domain of metallo-dependent hydrolases"/>
    <property type="match status" value="1"/>
</dbReference>
<protein>
    <submittedName>
        <fullName evidence="2">Amidohydrolase</fullName>
    </submittedName>
</protein>
<dbReference type="RefSeq" id="WP_346335903.1">
    <property type="nucleotide sequence ID" value="NZ_JBBYXI010000001.1"/>
</dbReference>
<dbReference type="InterPro" id="IPR011059">
    <property type="entry name" value="Metal-dep_hydrolase_composite"/>
</dbReference>
<organism evidence="2 3">
    <name type="scientific">Hohaiivirga grylli</name>
    <dbReference type="NCBI Taxonomy" id="3133970"/>
    <lineage>
        <taxon>Bacteria</taxon>
        <taxon>Pseudomonadati</taxon>
        <taxon>Pseudomonadota</taxon>
        <taxon>Alphaproteobacteria</taxon>
        <taxon>Hyphomicrobiales</taxon>
        <taxon>Methylobacteriaceae</taxon>
        <taxon>Hohaiivirga</taxon>
    </lineage>
</organism>
<dbReference type="EMBL" id="JBBYXI010000001">
    <property type="protein sequence ID" value="MEN3929927.1"/>
    <property type="molecule type" value="Genomic_DNA"/>
</dbReference>
<gene>
    <name evidence="2" type="ORF">WJT86_02485</name>
</gene>
<name>A0ABV0BGU5_9HYPH</name>
<dbReference type="CDD" id="cd01293">
    <property type="entry name" value="Bact_CD"/>
    <property type="match status" value="1"/>
</dbReference>
<dbReference type="PROSITE" id="PS51318">
    <property type="entry name" value="TAT"/>
    <property type="match status" value="1"/>
</dbReference>
<dbReference type="PANTHER" id="PTHR32027:SF9">
    <property type="entry name" value="BLL3847 PROTEIN"/>
    <property type="match status" value="1"/>
</dbReference>